<gene>
    <name evidence="2" type="ORF">GCM10022278_09550</name>
</gene>
<reference evidence="3" key="1">
    <citation type="journal article" date="2019" name="Int. J. Syst. Evol. Microbiol.">
        <title>The Global Catalogue of Microorganisms (GCM) 10K type strain sequencing project: providing services to taxonomists for standard genome sequencing and annotation.</title>
        <authorList>
            <consortium name="The Broad Institute Genomics Platform"/>
            <consortium name="The Broad Institute Genome Sequencing Center for Infectious Disease"/>
            <person name="Wu L."/>
            <person name="Ma J."/>
        </authorList>
    </citation>
    <scope>NUCLEOTIDE SEQUENCE [LARGE SCALE GENOMIC DNA]</scope>
    <source>
        <strain evidence="3">JCM 17555</strain>
    </source>
</reference>
<feature type="signal peptide" evidence="1">
    <location>
        <begin position="1"/>
        <end position="19"/>
    </location>
</feature>
<accession>A0ABP7NU96</accession>
<proteinExistence type="predicted"/>
<evidence type="ECO:0000256" key="1">
    <source>
        <dbReference type="SAM" id="SignalP"/>
    </source>
</evidence>
<evidence type="ECO:0000313" key="3">
    <source>
        <dbReference type="Proteomes" id="UP001501337"/>
    </source>
</evidence>
<sequence>MIRIAVILLSLLISASVLAAEPEFNASTDDSYMKSLSAIGKIASKADGQRLQKILIAYGMGEFVATDGPVYTYNGKHSEELFQKAYLYSLSQLNGLTMQEIFAKYEADKKAAK</sequence>
<dbReference type="RefSeq" id="WP_344803864.1">
    <property type="nucleotide sequence ID" value="NZ_BAABBO010000002.1"/>
</dbReference>
<organism evidence="2 3">
    <name type="scientific">Allohahella marinimesophila</name>
    <dbReference type="NCBI Taxonomy" id="1054972"/>
    <lineage>
        <taxon>Bacteria</taxon>
        <taxon>Pseudomonadati</taxon>
        <taxon>Pseudomonadota</taxon>
        <taxon>Gammaproteobacteria</taxon>
        <taxon>Oceanospirillales</taxon>
        <taxon>Hahellaceae</taxon>
        <taxon>Allohahella</taxon>
    </lineage>
</organism>
<comment type="caution">
    <text evidence="2">The sequence shown here is derived from an EMBL/GenBank/DDBJ whole genome shotgun (WGS) entry which is preliminary data.</text>
</comment>
<dbReference type="EMBL" id="BAABBO010000002">
    <property type="protein sequence ID" value="GAA3952687.1"/>
    <property type="molecule type" value="Genomic_DNA"/>
</dbReference>
<keyword evidence="1" id="KW-0732">Signal</keyword>
<protein>
    <submittedName>
        <fullName evidence="2">Uncharacterized protein</fullName>
    </submittedName>
</protein>
<keyword evidence="3" id="KW-1185">Reference proteome</keyword>
<evidence type="ECO:0000313" key="2">
    <source>
        <dbReference type="EMBL" id="GAA3952687.1"/>
    </source>
</evidence>
<dbReference type="Proteomes" id="UP001501337">
    <property type="component" value="Unassembled WGS sequence"/>
</dbReference>
<feature type="chain" id="PRO_5046966773" evidence="1">
    <location>
        <begin position="20"/>
        <end position="113"/>
    </location>
</feature>
<name>A0ABP7NU96_9GAMM</name>